<dbReference type="Proteomes" id="UP001303601">
    <property type="component" value="Chromosome"/>
</dbReference>
<keyword evidence="1" id="KW-0812">Transmembrane</keyword>
<protein>
    <submittedName>
        <fullName evidence="2">Uncharacterized protein</fullName>
    </submittedName>
</protein>
<proteinExistence type="predicted"/>
<dbReference type="GeneID" id="94493502"/>
<name>A0ABZ0PBA5_9BACT</name>
<gene>
    <name evidence="2" type="ORF">R9B83_01285</name>
</gene>
<feature type="transmembrane region" description="Helical" evidence="1">
    <location>
        <begin position="96"/>
        <end position="113"/>
    </location>
</feature>
<feature type="transmembrane region" description="Helical" evidence="1">
    <location>
        <begin position="26"/>
        <end position="49"/>
    </location>
</feature>
<feature type="transmembrane region" description="Helical" evidence="1">
    <location>
        <begin position="355"/>
        <end position="377"/>
    </location>
</feature>
<evidence type="ECO:0000313" key="2">
    <source>
        <dbReference type="EMBL" id="WPB54186.1"/>
    </source>
</evidence>
<evidence type="ECO:0000256" key="1">
    <source>
        <dbReference type="SAM" id="Phobius"/>
    </source>
</evidence>
<feature type="transmembrane region" description="Helical" evidence="1">
    <location>
        <begin position="324"/>
        <end position="343"/>
    </location>
</feature>
<sequence length="395" mass="46375">MNKNLEENIENAKIILFKGKDIKKNIAWLVVWNFISAILCTLLVTGIYFLRGAYIQKYTRVFVLTTILLIVNLYLPIKITLLKKLAIYKDINNYKFVKYLMAYFIISFCFAYYKEIKTDYINSRLIEAEKEKFKKIAKYFNYYNTVKYTAILSYLNMNNLEISKYNIAKCLLNQYEENNDYEPLNILLCLNSFNKKKLLAIITNQDLHLNFKLVDDSHAYSIRKINNLSNNSKTEKMQKMTLAFNTISIVILSLYFLSTIVFIFGFTTNLSISLNSFKIGGAIFSELTLLYIFIQLTWILPVIINLIAFVMATLTQKLSRRDKVAYILTFLLLTVFSIAIAILNEFAFVLHKINQTVMIILGLILIFITWIPFAFYLKVLIKINIEWYQKYYNIK</sequence>
<dbReference type="EMBL" id="CP137845">
    <property type="protein sequence ID" value="WPB54186.1"/>
    <property type="molecule type" value="Genomic_DNA"/>
</dbReference>
<organism evidence="2 3">
    <name type="scientific">Metamycoplasma equirhinis</name>
    <dbReference type="NCBI Taxonomy" id="92402"/>
    <lineage>
        <taxon>Bacteria</taxon>
        <taxon>Bacillati</taxon>
        <taxon>Mycoplasmatota</taxon>
        <taxon>Mycoplasmoidales</taxon>
        <taxon>Metamycoplasmataceae</taxon>
        <taxon>Metamycoplasma</taxon>
    </lineage>
</organism>
<dbReference type="RefSeq" id="WP_140031730.1">
    <property type="nucleotide sequence ID" value="NZ_CP137845.1"/>
</dbReference>
<evidence type="ECO:0000313" key="3">
    <source>
        <dbReference type="Proteomes" id="UP001303601"/>
    </source>
</evidence>
<keyword evidence="1" id="KW-1133">Transmembrane helix</keyword>
<feature type="transmembrane region" description="Helical" evidence="1">
    <location>
        <begin position="61"/>
        <end position="81"/>
    </location>
</feature>
<keyword evidence="3" id="KW-1185">Reference proteome</keyword>
<keyword evidence="1" id="KW-0472">Membrane</keyword>
<feature type="transmembrane region" description="Helical" evidence="1">
    <location>
        <begin position="287"/>
        <end position="312"/>
    </location>
</feature>
<feature type="transmembrane region" description="Helical" evidence="1">
    <location>
        <begin position="242"/>
        <end position="267"/>
    </location>
</feature>
<accession>A0ABZ0PBA5</accession>
<reference evidence="2" key="1">
    <citation type="submission" date="2023-11" db="EMBL/GenBank/DDBJ databases">
        <title>Completed genome sequence of Mycoplasma equirhinis type strain M432/72.</title>
        <authorList>
            <person name="Spergser J."/>
        </authorList>
    </citation>
    <scope>NUCLEOTIDE SEQUENCE [LARGE SCALE GENOMIC DNA]</scope>
    <source>
        <strain evidence="2">M432/72</strain>
    </source>
</reference>